<keyword evidence="3" id="KW-1185">Reference proteome</keyword>
<feature type="transmembrane region" description="Helical" evidence="1">
    <location>
        <begin position="17"/>
        <end position="36"/>
    </location>
</feature>
<dbReference type="Proteomes" id="UP001501337">
    <property type="component" value="Unassembled WGS sequence"/>
</dbReference>
<keyword evidence="1" id="KW-1133">Transmembrane helix</keyword>
<reference evidence="3" key="1">
    <citation type="journal article" date="2019" name="Int. J. Syst. Evol. Microbiol.">
        <title>The Global Catalogue of Microorganisms (GCM) 10K type strain sequencing project: providing services to taxonomists for standard genome sequencing and annotation.</title>
        <authorList>
            <consortium name="The Broad Institute Genomics Platform"/>
            <consortium name="The Broad Institute Genome Sequencing Center for Infectious Disease"/>
            <person name="Wu L."/>
            <person name="Ma J."/>
        </authorList>
    </citation>
    <scope>NUCLEOTIDE SEQUENCE [LARGE SCALE GENOMIC DNA]</scope>
    <source>
        <strain evidence="3">JCM 17555</strain>
    </source>
</reference>
<comment type="caution">
    <text evidence="2">The sequence shown here is derived from an EMBL/GenBank/DDBJ whole genome shotgun (WGS) entry which is preliminary data.</text>
</comment>
<accession>A0ABP7PS29</accession>
<gene>
    <name evidence="2" type="ORF">GCM10022278_29740</name>
</gene>
<evidence type="ECO:0000313" key="3">
    <source>
        <dbReference type="Proteomes" id="UP001501337"/>
    </source>
</evidence>
<keyword evidence="1" id="KW-0472">Membrane</keyword>
<proteinExistence type="predicted"/>
<organism evidence="2 3">
    <name type="scientific">Allohahella marinimesophila</name>
    <dbReference type="NCBI Taxonomy" id="1054972"/>
    <lineage>
        <taxon>Bacteria</taxon>
        <taxon>Pseudomonadati</taxon>
        <taxon>Pseudomonadota</taxon>
        <taxon>Gammaproteobacteria</taxon>
        <taxon>Oceanospirillales</taxon>
        <taxon>Hahellaceae</taxon>
        <taxon>Allohahella</taxon>
    </lineage>
</organism>
<sequence>MAGKDIADVRAATNRRVWVFIFGWVADLVTIIIIPYSSEVGCGY</sequence>
<name>A0ABP7PS29_9GAMM</name>
<protein>
    <submittedName>
        <fullName evidence="2">Uncharacterized protein</fullName>
    </submittedName>
</protein>
<keyword evidence="1" id="KW-0812">Transmembrane</keyword>
<evidence type="ECO:0000256" key="1">
    <source>
        <dbReference type="SAM" id="Phobius"/>
    </source>
</evidence>
<dbReference type="EMBL" id="BAABBO010000012">
    <property type="protein sequence ID" value="GAA3970125.1"/>
    <property type="molecule type" value="Genomic_DNA"/>
</dbReference>
<evidence type="ECO:0000313" key="2">
    <source>
        <dbReference type="EMBL" id="GAA3970125.1"/>
    </source>
</evidence>